<dbReference type="AlphaFoldDB" id="A0A8D8ZP13"/>
<keyword evidence="1" id="KW-0812">Transmembrane</keyword>
<dbReference type="EMBL" id="HBUF01056861">
    <property type="protein sequence ID" value="CAG6624312.1"/>
    <property type="molecule type" value="Transcribed_RNA"/>
</dbReference>
<dbReference type="EMBL" id="HBUF01523523">
    <property type="protein sequence ID" value="CAG6749497.1"/>
    <property type="molecule type" value="Transcribed_RNA"/>
</dbReference>
<organism evidence="2">
    <name type="scientific">Cacopsylla melanoneura</name>
    <dbReference type="NCBI Taxonomy" id="428564"/>
    <lineage>
        <taxon>Eukaryota</taxon>
        <taxon>Metazoa</taxon>
        <taxon>Ecdysozoa</taxon>
        <taxon>Arthropoda</taxon>
        <taxon>Hexapoda</taxon>
        <taxon>Insecta</taxon>
        <taxon>Pterygota</taxon>
        <taxon>Neoptera</taxon>
        <taxon>Paraneoptera</taxon>
        <taxon>Hemiptera</taxon>
        <taxon>Sternorrhyncha</taxon>
        <taxon>Psylloidea</taxon>
        <taxon>Psyllidae</taxon>
        <taxon>Psyllinae</taxon>
        <taxon>Cacopsylla</taxon>
    </lineage>
</organism>
<dbReference type="EMBL" id="HBUF01523520">
    <property type="protein sequence ID" value="CAG6749487.1"/>
    <property type="molecule type" value="Transcribed_RNA"/>
</dbReference>
<dbReference type="EMBL" id="HBUF01523521">
    <property type="protein sequence ID" value="CAG6749490.1"/>
    <property type="molecule type" value="Transcribed_RNA"/>
</dbReference>
<protein>
    <submittedName>
        <fullName evidence="2">Uncharacterized protein</fullName>
    </submittedName>
</protein>
<dbReference type="EMBL" id="HBUF01523522">
    <property type="protein sequence ID" value="CAG6749493.1"/>
    <property type="molecule type" value="Transcribed_RNA"/>
</dbReference>
<feature type="transmembrane region" description="Helical" evidence="1">
    <location>
        <begin position="41"/>
        <end position="57"/>
    </location>
</feature>
<dbReference type="EMBL" id="HBUF01056864">
    <property type="protein sequence ID" value="CAG6624318.1"/>
    <property type="molecule type" value="Transcribed_RNA"/>
</dbReference>
<dbReference type="EMBL" id="HBUF01056859">
    <property type="protein sequence ID" value="CAG6624308.1"/>
    <property type="molecule type" value="Transcribed_RNA"/>
</dbReference>
<reference evidence="2" key="1">
    <citation type="submission" date="2021-05" db="EMBL/GenBank/DDBJ databases">
        <authorList>
            <person name="Alioto T."/>
            <person name="Alioto T."/>
            <person name="Gomez Garrido J."/>
        </authorList>
    </citation>
    <scope>NUCLEOTIDE SEQUENCE</scope>
</reference>
<keyword evidence="1" id="KW-0472">Membrane</keyword>
<dbReference type="EMBL" id="HBUF01056862">
    <property type="protein sequence ID" value="CAG6624314.1"/>
    <property type="molecule type" value="Transcribed_RNA"/>
</dbReference>
<sequence length="102" mass="11812">MRIAIPNVFSWYLLIMQQMVIRLGIMIIMISSAYIQGRINWTFLVINPYSIIMIVITRKKRQSVTAYNIWITTSNICRPVCILRILLLRVPASIAISLICAR</sequence>
<evidence type="ECO:0000313" key="2">
    <source>
        <dbReference type="EMBL" id="CAG6749497.1"/>
    </source>
</evidence>
<dbReference type="EMBL" id="HBUF01523519">
    <property type="protein sequence ID" value="CAG6749484.1"/>
    <property type="molecule type" value="Transcribed_RNA"/>
</dbReference>
<proteinExistence type="predicted"/>
<dbReference type="EMBL" id="HBUF01372584">
    <property type="protein sequence ID" value="CAG6726869.1"/>
    <property type="molecule type" value="Transcribed_RNA"/>
</dbReference>
<name>A0A8D8ZP13_9HEMI</name>
<dbReference type="EMBL" id="HBUF01523524">
    <property type="protein sequence ID" value="CAG6749501.1"/>
    <property type="molecule type" value="Transcribed_RNA"/>
</dbReference>
<evidence type="ECO:0000256" key="1">
    <source>
        <dbReference type="SAM" id="Phobius"/>
    </source>
</evidence>
<feature type="transmembrane region" description="Helical" evidence="1">
    <location>
        <begin position="12"/>
        <end position="35"/>
    </location>
</feature>
<dbReference type="EMBL" id="HBUF01056863">
    <property type="protein sequence ID" value="CAG6624316.1"/>
    <property type="molecule type" value="Transcribed_RNA"/>
</dbReference>
<dbReference type="EMBL" id="HBUF01372585">
    <property type="protein sequence ID" value="CAG6726871.1"/>
    <property type="molecule type" value="Transcribed_RNA"/>
</dbReference>
<dbReference type="EMBL" id="HBUF01056860">
    <property type="protein sequence ID" value="CAG6624310.1"/>
    <property type="molecule type" value="Transcribed_RNA"/>
</dbReference>
<keyword evidence="1" id="KW-1133">Transmembrane helix</keyword>
<dbReference type="EMBL" id="HBUF01372586">
    <property type="protein sequence ID" value="CAG6726873.1"/>
    <property type="molecule type" value="Transcribed_RNA"/>
</dbReference>
<dbReference type="EMBL" id="HBUF01195497">
    <property type="protein sequence ID" value="CAG6659894.1"/>
    <property type="molecule type" value="Transcribed_RNA"/>
</dbReference>
<accession>A0A8D8ZP13</accession>
<dbReference type="EMBL" id="HBUF01195498">
    <property type="protein sequence ID" value="CAG6659896.1"/>
    <property type="molecule type" value="Transcribed_RNA"/>
</dbReference>